<evidence type="ECO:0000313" key="10">
    <source>
        <dbReference type="Proteomes" id="UP000253934"/>
    </source>
</evidence>
<comment type="cofactor">
    <cofactor evidence="2">
        <name>Mg(2+)</name>
        <dbReference type="ChEBI" id="CHEBI:18420"/>
    </cofactor>
</comment>
<protein>
    <submittedName>
        <fullName evidence="9">CoA pyrophosphatase</fullName>
    </submittedName>
</protein>
<dbReference type="InterPro" id="IPR045121">
    <property type="entry name" value="CoAse"/>
</dbReference>
<dbReference type="Pfam" id="PF00293">
    <property type="entry name" value="NUDIX"/>
    <property type="match status" value="1"/>
</dbReference>
<dbReference type="GO" id="GO:0000287">
    <property type="term" value="F:magnesium ion binding"/>
    <property type="evidence" value="ECO:0007669"/>
    <property type="project" value="InterPro"/>
</dbReference>
<evidence type="ECO:0000256" key="1">
    <source>
        <dbReference type="ARBA" id="ARBA00001936"/>
    </source>
</evidence>
<dbReference type="Gene3D" id="3.90.79.10">
    <property type="entry name" value="Nucleoside Triphosphate Pyrophosphohydrolase"/>
    <property type="match status" value="1"/>
</dbReference>
<evidence type="ECO:0000256" key="7">
    <source>
        <dbReference type="ARBA" id="ARBA00023211"/>
    </source>
</evidence>
<reference evidence="9" key="1">
    <citation type="submission" date="2018-04" db="EMBL/GenBank/DDBJ databases">
        <title>Draft genome sequence of the Candidatus Spirobacillus cienkowskii, a pathogen of freshwater Daphnia species, reconstructed from hemolymph metagenomic reads.</title>
        <authorList>
            <person name="Bresciani L."/>
            <person name="Lemos L.N."/>
            <person name="Wale N."/>
            <person name="Lin J.Y."/>
            <person name="Fernandes G.R."/>
            <person name="Duffy M.A."/>
            <person name="Rodrigues J.M."/>
        </authorList>
    </citation>
    <scope>NUCLEOTIDE SEQUENCE [LARGE SCALE GENOMIC DNA]</scope>
    <source>
        <strain evidence="9">Binning01</strain>
    </source>
</reference>
<evidence type="ECO:0000256" key="6">
    <source>
        <dbReference type="ARBA" id="ARBA00022842"/>
    </source>
</evidence>
<name>A0A369KQP0_9BACT</name>
<evidence type="ECO:0000259" key="8">
    <source>
        <dbReference type="PROSITE" id="PS51462"/>
    </source>
</evidence>
<dbReference type="PROSITE" id="PS51462">
    <property type="entry name" value="NUDIX"/>
    <property type="match status" value="1"/>
</dbReference>
<evidence type="ECO:0000256" key="2">
    <source>
        <dbReference type="ARBA" id="ARBA00001946"/>
    </source>
</evidence>
<comment type="caution">
    <text evidence="9">The sequence shown here is derived from an EMBL/GenBank/DDBJ whole genome shotgun (WGS) entry which is preliminary data.</text>
</comment>
<dbReference type="CDD" id="cd03426">
    <property type="entry name" value="NUDIX_CoAse_Nudt7"/>
    <property type="match status" value="1"/>
</dbReference>
<dbReference type="InterPro" id="IPR000059">
    <property type="entry name" value="NUDIX_hydrolase_NudL_CS"/>
</dbReference>
<dbReference type="InterPro" id="IPR000086">
    <property type="entry name" value="NUDIX_hydrolase_dom"/>
</dbReference>
<evidence type="ECO:0000256" key="4">
    <source>
        <dbReference type="ARBA" id="ARBA00022723"/>
    </source>
</evidence>
<keyword evidence="6" id="KW-0460">Magnesium</keyword>
<gene>
    <name evidence="9" type="ORF">DCC88_02360</name>
</gene>
<evidence type="ECO:0000256" key="3">
    <source>
        <dbReference type="ARBA" id="ARBA00006506"/>
    </source>
</evidence>
<dbReference type="GO" id="GO:0010945">
    <property type="term" value="F:coenzyme A diphosphatase activity"/>
    <property type="evidence" value="ECO:0007669"/>
    <property type="project" value="InterPro"/>
</dbReference>
<dbReference type="GO" id="GO:0030145">
    <property type="term" value="F:manganese ion binding"/>
    <property type="evidence" value="ECO:0007669"/>
    <property type="project" value="InterPro"/>
</dbReference>
<dbReference type="PROSITE" id="PS01293">
    <property type="entry name" value="NUDIX_COA"/>
    <property type="match status" value="1"/>
</dbReference>
<proteinExistence type="inferred from homology"/>
<accession>A0A369KQP0</accession>
<keyword evidence="4" id="KW-0479">Metal-binding</keyword>
<dbReference type="Proteomes" id="UP000253934">
    <property type="component" value="Unassembled WGS sequence"/>
</dbReference>
<comment type="similarity">
    <text evidence="3">Belongs to the Nudix hydrolase family. PCD1 subfamily.</text>
</comment>
<dbReference type="InterPro" id="IPR015797">
    <property type="entry name" value="NUDIX_hydrolase-like_dom_sf"/>
</dbReference>
<dbReference type="AlphaFoldDB" id="A0A369KQP0"/>
<organism evidence="9 10">
    <name type="scientific">Spirobacillus cienkowskii</name>
    <dbReference type="NCBI Taxonomy" id="495820"/>
    <lineage>
        <taxon>Bacteria</taxon>
        <taxon>Pseudomonadati</taxon>
        <taxon>Bdellovibrionota</taxon>
        <taxon>Oligoflexia</taxon>
        <taxon>Silvanigrellales</taxon>
        <taxon>Spirobacillus</taxon>
    </lineage>
</organism>
<evidence type="ECO:0000313" key="9">
    <source>
        <dbReference type="EMBL" id="RDB36989.1"/>
    </source>
</evidence>
<dbReference type="PANTHER" id="PTHR12992">
    <property type="entry name" value="NUDIX HYDROLASE"/>
    <property type="match status" value="1"/>
</dbReference>
<dbReference type="RefSeq" id="WP_338636036.1">
    <property type="nucleotide sequence ID" value="NZ_CP146516.1"/>
</dbReference>
<comment type="cofactor">
    <cofactor evidence="1">
        <name>Mn(2+)</name>
        <dbReference type="ChEBI" id="CHEBI:29035"/>
    </cofactor>
</comment>
<keyword evidence="10" id="KW-1185">Reference proteome</keyword>
<evidence type="ECO:0000256" key="5">
    <source>
        <dbReference type="ARBA" id="ARBA00022801"/>
    </source>
</evidence>
<dbReference type="SUPFAM" id="SSF55811">
    <property type="entry name" value="Nudix"/>
    <property type="match status" value="1"/>
</dbReference>
<keyword evidence="7" id="KW-0464">Manganese</keyword>
<keyword evidence="5" id="KW-0378">Hydrolase</keyword>
<dbReference type="GO" id="GO:0009132">
    <property type="term" value="P:nucleoside diphosphate metabolic process"/>
    <property type="evidence" value="ECO:0007669"/>
    <property type="project" value="InterPro"/>
</dbReference>
<sequence length="204" mass="23896">MDKKIISFFNKLETIHGLDETTPFFSKNSAVLVPIFCPYEDWFNDQINLLEWRVLFTVRAKHLRLHGGEVSFPGGKVLPNEKPLIAAIRESEEEISLNKKDIVTTFKLNDSFARSGFRIKPYCALLYENVEFFCNESEVSCYFLLSFKELLNIPCWSEERKIMKITREVWHFPIFIKEIGELDIWGATGNILKDLLIRINHFIK</sequence>
<feature type="domain" description="Nudix hydrolase" evidence="8">
    <location>
        <begin position="26"/>
        <end position="168"/>
    </location>
</feature>
<dbReference type="EMBL" id="QOVW01000014">
    <property type="protein sequence ID" value="RDB36989.1"/>
    <property type="molecule type" value="Genomic_DNA"/>
</dbReference>
<dbReference type="PANTHER" id="PTHR12992:SF11">
    <property type="entry name" value="MITOCHONDRIAL COENZYME A DIPHOSPHATASE NUDT8"/>
    <property type="match status" value="1"/>
</dbReference>